<dbReference type="GO" id="GO:0016747">
    <property type="term" value="F:acyltransferase activity, transferring groups other than amino-acyl groups"/>
    <property type="evidence" value="ECO:0007669"/>
    <property type="project" value="InterPro"/>
</dbReference>
<dbReference type="AlphaFoldDB" id="A0A382VCJ0"/>
<dbReference type="SUPFAM" id="SSF53474">
    <property type="entry name" value="alpha/beta-Hydrolases"/>
    <property type="match status" value="1"/>
</dbReference>
<accession>A0A382VCJ0</accession>
<dbReference type="PANTHER" id="PTHR32268">
    <property type="entry name" value="HOMOSERINE O-ACETYLTRANSFERASE"/>
    <property type="match status" value="1"/>
</dbReference>
<dbReference type="EMBL" id="UINC01150869">
    <property type="protein sequence ID" value="SVD44157.1"/>
    <property type="molecule type" value="Genomic_DNA"/>
</dbReference>
<evidence type="ECO:0000259" key="1">
    <source>
        <dbReference type="Pfam" id="PF00561"/>
    </source>
</evidence>
<dbReference type="PANTHER" id="PTHR32268:SF15">
    <property type="entry name" value="HOMOSERINE ACETYLTRANSFERASE FAMILY PROTEIN (AFU_ORTHOLOGUE AFUA_1G15350)"/>
    <property type="match status" value="1"/>
</dbReference>
<dbReference type="PIRSF" id="PIRSF000443">
    <property type="entry name" value="Homoser_Ac_trans"/>
    <property type="match status" value="1"/>
</dbReference>
<evidence type="ECO:0000313" key="2">
    <source>
        <dbReference type="EMBL" id="SVD44157.1"/>
    </source>
</evidence>
<dbReference type="InterPro" id="IPR000073">
    <property type="entry name" value="AB_hydrolase_1"/>
</dbReference>
<gene>
    <name evidence="2" type="ORF">METZ01_LOCUS397011</name>
</gene>
<organism evidence="2">
    <name type="scientific">marine metagenome</name>
    <dbReference type="NCBI Taxonomy" id="408172"/>
    <lineage>
        <taxon>unclassified sequences</taxon>
        <taxon>metagenomes</taxon>
        <taxon>ecological metagenomes</taxon>
    </lineage>
</organism>
<dbReference type="Gene3D" id="3.40.50.1820">
    <property type="entry name" value="alpha/beta hydrolase"/>
    <property type="match status" value="1"/>
</dbReference>
<reference evidence="2" key="1">
    <citation type="submission" date="2018-05" db="EMBL/GenBank/DDBJ databases">
        <authorList>
            <person name="Lanie J.A."/>
            <person name="Ng W.-L."/>
            <person name="Kazmierczak K.M."/>
            <person name="Andrzejewski T.M."/>
            <person name="Davidsen T.M."/>
            <person name="Wayne K.J."/>
            <person name="Tettelin H."/>
            <person name="Glass J.I."/>
            <person name="Rusch D."/>
            <person name="Podicherti R."/>
            <person name="Tsui H.-C.T."/>
            <person name="Winkler M.E."/>
        </authorList>
    </citation>
    <scope>NUCLEOTIDE SEQUENCE</scope>
</reference>
<dbReference type="InterPro" id="IPR029058">
    <property type="entry name" value="AB_hydrolase_fold"/>
</dbReference>
<name>A0A382VCJ0_9ZZZZ</name>
<sequence>MQTESFSLGDFKLQSEEILTNAFLSYETHGELNRDKSNVIIYPTWYSGNHEDIRAAIAPGRALDPDKYFIIVPDMFGNGHSSSPSNTEPPNDRGRFPAVTPYDNIIAQHKLVTENFDIEQIKLVVGFSMSAQQAFHWGALYSEMVSAIAPICGSSKTSAHNWVFLEGLKRSMQADEAFNGGDYRDQPEKGLRAFTSVYAGWMLSQSFYRE</sequence>
<feature type="non-terminal residue" evidence="2">
    <location>
        <position position="210"/>
    </location>
</feature>
<dbReference type="Pfam" id="PF00561">
    <property type="entry name" value="Abhydrolase_1"/>
    <property type="match status" value="1"/>
</dbReference>
<dbReference type="InterPro" id="IPR008220">
    <property type="entry name" value="HAT_MetX-like"/>
</dbReference>
<proteinExistence type="predicted"/>
<protein>
    <recommendedName>
        <fullName evidence="1">AB hydrolase-1 domain-containing protein</fullName>
    </recommendedName>
</protein>
<feature type="domain" description="AB hydrolase-1" evidence="1">
    <location>
        <begin position="61"/>
        <end position="201"/>
    </location>
</feature>